<feature type="compositionally biased region" description="Polar residues" evidence="1">
    <location>
        <begin position="258"/>
        <end position="267"/>
    </location>
</feature>
<protein>
    <submittedName>
        <fullName evidence="3">Helicase domino</fullName>
    </submittedName>
</protein>
<dbReference type="AlphaFoldDB" id="A0A0K0CW91"/>
<feature type="compositionally biased region" description="Low complexity" evidence="1">
    <location>
        <begin position="335"/>
        <end position="344"/>
    </location>
</feature>
<dbReference type="Proteomes" id="UP000035642">
    <property type="component" value="Unassembled WGS sequence"/>
</dbReference>
<reference evidence="3" key="2">
    <citation type="submission" date="2017-02" db="UniProtKB">
        <authorList>
            <consortium name="WormBaseParasite"/>
        </authorList>
    </citation>
    <scope>IDENTIFICATION</scope>
</reference>
<feature type="compositionally biased region" description="Basic and acidic residues" evidence="1">
    <location>
        <begin position="468"/>
        <end position="512"/>
    </location>
</feature>
<dbReference type="WBParaSite" id="ACAC_0000168401-mRNA-1">
    <property type="protein sequence ID" value="ACAC_0000168401-mRNA-1"/>
    <property type="gene ID" value="ACAC_0000168401"/>
</dbReference>
<feature type="region of interest" description="Disordered" evidence="1">
    <location>
        <begin position="293"/>
        <end position="377"/>
    </location>
</feature>
<evidence type="ECO:0000313" key="3">
    <source>
        <dbReference type="WBParaSite" id="ACAC_0000168401-mRNA-1"/>
    </source>
</evidence>
<accession>A0A0K0CW91</accession>
<dbReference type="STRING" id="6313.A0A0K0CW91"/>
<reference evidence="2" key="1">
    <citation type="submission" date="2012-09" db="EMBL/GenBank/DDBJ databases">
        <authorList>
            <person name="Martin A.A."/>
        </authorList>
    </citation>
    <scope>NUCLEOTIDE SEQUENCE</scope>
</reference>
<feature type="compositionally biased region" description="Polar residues" evidence="1">
    <location>
        <begin position="172"/>
        <end position="185"/>
    </location>
</feature>
<feature type="compositionally biased region" description="Basic residues" evidence="1">
    <location>
        <begin position="293"/>
        <end position="304"/>
    </location>
</feature>
<sequence>MSYEAVPCMFRSSAQNGNGETQYLGLLIRPSANQQNSVTGAPSASIVARTSSGQPVTALTPTAATGKVPQPLLVQGVYPQGAPIVVQGENPKVLVPAKVQVRLQQGGDASVAISPTPLATSTFPVTSTWSQASFKAAYAPPVHNALSSPCNSQNDPRSTRVTASGQWAAPVSDSSTTPDSGIQSVPGSPPSSHPLTPPTIHLEGCDSVCEERYENDEDFADMPRLLPADQEETQCSTGCVSLREDATSAHGSECETAPTPSISITPSMDSKDIVEQLIMLDPEKANAIANLIKRRQSNNRKRSGSKQEIISKRGRPTSTEGEDPKISDEDPTPLSRLSTRSTSRASHRRTSNGTLTKLRASPTCEDTAKDKESQDISSAVADQTCLVSQPSEEHRVPSEITEDQIEIRKRYREAIKRMLKEQLASLLESTAVSLQNMHIGLWEKHDRRISKERRNIFAVNWEQVRKTKKRDDERKRVADRIGRKKEAVSKKLVKESSKLATQEKCDNIESSRVKNKHEKRSRKRRSDSAGKEKEMGM</sequence>
<feature type="compositionally biased region" description="Basic residues" evidence="1">
    <location>
        <begin position="513"/>
        <end position="525"/>
    </location>
</feature>
<evidence type="ECO:0000256" key="1">
    <source>
        <dbReference type="SAM" id="MobiDB-lite"/>
    </source>
</evidence>
<feature type="compositionally biased region" description="Pro residues" evidence="1">
    <location>
        <begin position="187"/>
        <end position="196"/>
    </location>
</feature>
<evidence type="ECO:0000313" key="2">
    <source>
        <dbReference type="Proteomes" id="UP000035642"/>
    </source>
</evidence>
<feature type="region of interest" description="Disordered" evidence="1">
    <location>
        <begin position="247"/>
        <end position="267"/>
    </location>
</feature>
<feature type="region of interest" description="Disordered" evidence="1">
    <location>
        <begin position="468"/>
        <end position="537"/>
    </location>
</feature>
<feature type="region of interest" description="Disordered" evidence="1">
    <location>
        <begin position="146"/>
        <end position="196"/>
    </location>
</feature>
<keyword evidence="2" id="KW-1185">Reference proteome</keyword>
<feature type="compositionally biased region" description="Polar residues" evidence="1">
    <location>
        <begin position="146"/>
        <end position="165"/>
    </location>
</feature>
<feature type="compositionally biased region" description="Basic and acidic residues" evidence="1">
    <location>
        <begin position="526"/>
        <end position="537"/>
    </location>
</feature>
<proteinExistence type="predicted"/>
<name>A0A0K0CW91_ANGCA</name>
<organism evidence="2 3">
    <name type="scientific">Angiostrongylus cantonensis</name>
    <name type="common">Rat lungworm</name>
    <dbReference type="NCBI Taxonomy" id="6313"/>
    <lineage>
        <taxon>Eukaryota</taxon>
        <taxon>Metazoa</taxon>
        <taxon>Ecdysozoa</taxon>
        <taxon>Nematoda</taxon>
        <taxon>Chromadorea</taxon>
        <taxon>Rhabditida</taxon>
        <taxon>Rhabditina</taxon>
        <taxon>Rhabditomorpha</taxon>
        <taxon>Strongyloidea</taxon>
        <taxon>Metastrongylidae</taxon>
        <taxon>Angiostrongylus</taxon>
    </lineage>
</organism>